<keyword evidence="3 5" id="KW-0418">Kinase</keyword>
<reference evidence="7" key="1">
    <citation type="submission" date="2019-11" db="EMBL/GenBank/DDBJ databases">
        <authorList>
            <person name="Liu Y."/>
            <person name="Hou J."/>
            <person name="Li T.-Q."/>
            <person name="Guan C.-H."/>
            <person name="Wu X."/>
            <person name="Wu H.-Z."/>
            <person name="Ling F."/>
            <person name="Zhang R."/>
            <person name="Shi X.-G."/>
            <person name="Ren J.-P."/>
            <person name="Chen E.-F."/>
            <person name="Sun J.-M."/>
        </authorList>
    </citation>
    <scope>NUCLEOTIDE SEQUENCE</scope>
    <source>
        <strain evidence="7">Adult_tree_wgs_1</strain>
        <tissue evidence="7">Leaves</tissue>
    </source>
</reference>
<evidence type="ECO:0000256" key="5">
    <source>
        <dbReference type="RuleBase" id="RU000544"/>
    </source>
</evidence>
<dbReference type="EMBL" id="WJXA01000002">
    <property type="protein sequence ID" value="KAF7151243.1"/>
    <property type="molecule type" value="Genomic_DNA"/>
</dbReference>
<evidence type="ECO:0000256" key="4">
    <source>
        <dbReference type="ARBA" id="ARBA00022840"/>
    </source>
</evidence>
<proteinExistence type="inferred from homology"/>
<accession>A0A834LZ28</accession>
<dbReference type="PANTHER" id="PTHR11441">
    <property type="entry name" value="THYMIDINE KINASE"/>
    <property type="match status" value="1"/>
</dbReference>
<evidence type="ECO:0000313" key="8">
    <source>
        <dbReference type="Proteomes" id="UP000626092"/>
    </source>
</evidence>
<evidence type="ECO:0000256" key="1">
    <source>
        <dbReference type="ARBA" id="ARBA00022679"/>
    </source>
</evidence>
<evidence type="ECO:0000313" key="7">
    <source>
        <dbReference type="EMBL" id="KAF7151243.1"/>
    </source>
</evidence>
<dbReference type="PANTHER" id="PTHR11441:SF0">
    <property type="entry name" value="THYMIDINE KINASE, CYTOSOLIC"/>
    <property type="match status" value="1"/>
</dbReference>
<dbReference type="InterPro" id="IPR001267">
    <property type="entry name" value="Thymidine_kinase"/>
</dbReference>
<comment type="catalytic activity">
    <reaction evidence="5">
        <text>thymidine + ATP = dTMP + ADP + H(+)</text>
        <dbReference type="Rhea" id="RHEA:19129"/>
        <dbReference type="ChEBI" id="CHEBI:15378"/>
        <dbReference type="ChEBI" id="CHEBI:17748"/>
        <dbReference type="ChEBI" id="CHEBI:30616"/>
        <dbReference type="ChEBI" id="CHEBI:63528"/>
        <dbReference type="ChEBI" id="CHEBI:456216"/>
        <dbReference type="EC" id="2.7.1.21"/>
    </reaction>
</comment>
<keyword evidence="5" id="KW-0237">DNA synthesis</keyword>
<organism evidence="7 8">
    <name type="scientific">Rhododendron simsii</name>
    <name type="common">Sims's rhododendron</name>
    <dbReference type="NCBI Taxonomy" id="118357"/>
    <lineage>
        <taxon>Eukaryota</taxon>
        <taxon>Viridiplantae</taxon>
        <taxon>Streptophyta</taxon>
        <taxon>Embryophyta</taxon>
        <taxon>Tracheophyta</taxon>
        <taxon>Spermatophyta</taxon>
        <taxon>Magnoliopsida</taxon>
        <taxon>eudicotyledons</taxon>
        <taxon>Gunneridae</taxon>
        <taxon>Pentapetalae</taxon>
        <taxon>asterids</taxon>
        <taxon>Ericales</taxon>
        <taxon>Ericaceae</taxon>
        <taxon>Ericoideae</taxon>
        <taxon>Rhodoreae</taxon>
        <taxon>Rhododendron</taxon>
    </lineage>
</organism>
<evidence type="ECO:0000256" key="2">
    <source>
        <dbReference type="ARBA" id="ARBA00022741"/>
    </source>
</evidence>
<keyword evidence="1 5" id="KW-0808">Transferase</keyword>
<keyword evidence="8" id="KW-1185">Reference proteome</keyword>
<dbReference type="GO" id="GO:0005524">
    <property type="term" value="F:ATP binding"/>
    <property type="evidence" value="ECO:0007669"/>
    <property type="project" value="UniProtKB-KW"/>
</dbReference>
<dbReference type="GO" id="GO:0071897">
    <property type="term" value="P:DNA biosynthetic process"/>
    <property type="evidence" value="ECO:0007669"/>
    <property type="project" value="UniProtKB-KW"/>
</dbReference>
<evidence type="ECO:0000256" key="3">
    <source>
        <dbReference type="ARBA" id="ARBA00022777"/>
    </source>
</evidence>
<name>A0A834LZ28_RHOSS</name>
<dbReference type="GO" id="GO:0004797">
    <property type="term" value="F:thymidine kinase activity"/>
    <property type="evidence" value="ECO:0007669"/>
    <property type="project" value="UniProtKB-EC"/>
</dbReference>
<dbReference type="Gene3D" id="3.30.60.20">
    <property type="match status" value="1"/>
</dbReference>
<dbReference type="Pfam" id="PF00265">
    <property type="entry name" value="TK"/>
    <property type="match status" value="1"/>
</dbReference>
<dbReference type="EC" id="2.7.1.21" evidence="5"/>
<dbReference type="Proteomes" id="UP000626092">
    <property type="component" value="Unassembled WGS sequence"/>
</dbReference>
<comment type="caution">
    <text evidence="7">The sequence shown here is derived from an EMBL/GenBank/DDBJ whole genome shotgun (WGS) entry which is preliminary data.</text>
</comment>
<keyword evidence="2 5" id="KW-0547">Nucleotide-binding</keyword>
<comment type="similarity">
    <text evidence="6">Belongs to the thymidine kinase family.</text>
</comment>
<evidence type="ECO:0000256" key="6">
    <source>
        <dbReference type="RuleBase" id="RU004165"/>
    </source>
</evidence>
<keyword evidence="4 5" id="KW-0067">ATP-binding</keyword>
<dbReference type="GO" id="GO:0046104">
    <property type="term" value="P:thymidine metabolic process"/>
    <property type="evidence" value="ECO:0007669"/>
    <property type="project" value="TreeGrafter"/>
</dbReference>
<protein>
    <recommendedName>
        <fullName evidence="5">Thymidine kinase</fullName>
        <ecNumber evidence="5">2.7.1.21</ecNumber>
    </recommendedName>
</protein>
<dbReference type="AlphaFoldDB" id="A0A834LZ28"/>
<gene>
    <name evidence="7" type="ORF">RHSIM_Rhsim02G0148700</name>
</gene>
<dbReference type="OrthoDB" id="439028at2759"/>
<sequence length="168" mass="19556">MKEEDLKRLNEVAEMDKEKMKKKMDKLWRMNHEVKKKNEMMWKCNVLCMFHICFTSNDSGCISTIRLFPSDRVFVAEEALVQCLIFIPLVDSITKPTAQCELCGKRDLFTLWKIGETKMKLISGSDVYMLVCRQHYDNGQVVVEAVQNVLKPYSKAQSDSYMEEVIVV</sequence>